<evidence type="ECO:0000256" key="1">
    <source>
        <dbReference type="SAM" id="Coils"/>
    </source>
</evidence>
<dbReference type="KEGG" id="vg:30854672"/>
<dbReference type="RefSeq" id="YP_009337180.1">
    <property type="nucleotide sequence ID" value="NC_033055.1"/>
</dbReference>
<feature type="region of interest" description="Disordered" evidence="2">
    <location>
        <begin position="428"/>
        <end position="448"/>
    </location>
</feature>
<dbReference type="EMBL" id="KX884430">
    <property type="protein sequence ID" value="APG78737.1"/>
    <property type="molecule type" value="Genomic_RNA"/>
</dbReference>
<keyword evidence="1" id="KW-0175">Coiled coil</keyword>
<evidence type="ECO:0000313" key="4">
    <source>
        <dbReference type="Proteomes" id="UP000202789"/>
    </source>
</evidence>
<evidence type="ECO:0000313" key="3">
    <source>
        <dbReference type="EMBL" id="APG78737.1"/>
    </source>
</evidence>
<keyword evidence="4" id="KW-1185">Reference proteome</keyword>
<dbReference type="Proteomes" id="UP000202789">
    <property type="component" value="Segment"/>
</dbReference>
<sequence length="448" mass="51189">MSKKLAVKPKTYRTTTTLQPIPIPSVDDLNQSLSPITLIDFLHKVKNWKYTLNDLVPDNCLSSNDLFRKVTEKIRVHSEEDLEALKNYHKNWEYTKLKNSLNPITFACYYYLTITSENRHIYNGEYLITHIEEYLQKSPKFNLDEIIIYCYSLGLTDPHKITIKIKEFVEQRKDHDSKTYLPVLEEALDYLTKSSDSLNSSLHIAEPLLCIGEVQDTSTHVVSPQKDSIKESYNEDYHTRLDDLGFSSVSTPITSTLYPDIPRYPPPYQNTKDPPTAPNTDDCPIVKLPNEPCPQTLLSFSLKPSIISCLLFGNINAAPHPPQGITWEYIEKYCTIPYLLNRLISVPELIPDPPGPLVALQKRYMAELTKTLTSGVKQEQESDFNSLKEVVEKLNRIANDLNNQRISDSVQPILPQEITVRPVFVPAEQRPQVTQSAQPPRSFKPKMG</sequence>
<feature type="coiled-coil region" evidence="1">
    <location>
        <begin position="377"/>
        <end position="404"/>
    </location>
</feature>
<name>A0A1L3KMX6_9MONO</name>
<proteinExistence type="predicted"/>
<protein>
    <submittedName>
        <fullName evidence="3">Uncharacterized protein</fullName>
    </submittedName>
</protein>
<evidence type="ECO:0000256" key="2">
    <source>
        <dbReference type="SAM" id="MobiDB-lite"/>
    </source>
</evidence>
<accession>A0A1L3KMX6</accession>
<reference evidence="3" key="1">
    <citation type="journal article" date="2016" name="Nature">
        <title>Redefining the invertebrate RNA virosphere.</title>
        <authorList>
            <person name="Shi M."/>
            <person name="Lin X.D."/>
            <person name="Tian J.H."/>
            <person name="Chen L.J."/>
            <person name="Chen X."/>
            <person name="Li C.X."/>
            <person name="Qin X.C."/>
            <person name="Li J."/>
            <person name="Cao J.P."/>
            <person name="Eden J.S."/>
            <person name="Buchmann J."/>
            <person name="Wang W."/>
            <person name="Xu J."/>
            <person name="Holmes E.C."/>
            <person name="Zhang Y.Z."/>
        </authorList>
    </citation>
    <scope>NUCLEOTIDE SEQUENCE [LARGE SCALE GENOMIC DNA]</scope>
    <source>
        <strain evidence="3">SCM51501</strain>
    </source>
</reference>
<dbReference type="GeneID" id="30854672"/>
<organism evidence="3">
    <name type="scientific">Hubei diptera virus 11</name>
    <dbReference type="NCBI Taxonomy" id="1922872"/>
    <lineage>
        <taxon>Viruses</taxon>
        <taxon>Riboviria</taxon>
        <taxon>Orthornavirae</taxon>
        <taxon>Negarnaviricota</taxon>
        <taxon>Haploviricotina</taxon>
        <taxon>Monjiviricetes</taxon>
        <taxon>Mononegavirales</taxon>
        <taxon>Xinmoviridae</taxon>
        <taxon>Alasvirus</taxon>
        <taxon>Alasvirus muscae</taxon>
    </lineage>
</organism>